<dbReference type="Proteomes" id="UP000019116">
    <property type="component" value="Chromosome 5D"/>
</dbReference>
<sequence length="313" mass="35010">MACSSLSHAVALVAKVPAPSSSRRRSYSMVRLPPLRTARSLTMRCAGGYGNTAVPPTAPDECFRFTRDPGADMEATVALLDAVAGAFRPLLDNLKQLRSLRTVFDVEDYHVGMPFGAFLACLGLWQMWKMDPSTCLDFMLAYAFYKLSVLAADVRKQGFCNDLITRVQLVIGVTMAIKDIHKRIVPLDYIRVPVFFLYTVSVLSDLSGVKKFLNPLFNFLLALSKTKHGKIELMRMLVFHDFSYFTRYFGVPKMEGASNAQQKELEQAQTRFLRLIDEADPKMKAKMDGAMPSIGSDASSEWTESVPYNQNKS</sequence>
<dbReference type="AlphaFoldDB" id="A0A3B6MV61"/>
<dbReference type="Gramene" id="TraesCLE_scaffold_090435_01G000200.1">
    <property type="protein sequence ID" value="TraesCLE_scaffold_090435_01G000200.1"/>
    <property type="gene ID" value="TraesCLE_scaffold_090435_01G000200"/>
</dbReference>
<dbReference type="EnsemblPlants" id="TraesCS5D02G281500.1">
    <property type="protein sequence ID" value="TraesCS5D02G281500.1"/>
    <property type="gene ID" value="TraesCS5D02G281500"/>
</dbReference>
<dbReference type="Gramene" id="TraesSYM5D03G03084020.1">
    <property type="protein sequence ID" value="TraesSYM5D03G03084020.1"/>
    <property type="gene ID" value="TraesSYM5D03G03084020"/>
</dbReference>
<dbReference type="GeneID" id="123125044"/>
<accession>A0A3B6MV61</accession>
<dbReference type="Gramene" id="TraesWEE_scaffold_079179_01G000100.1">
    <property type="protein sequence ID" value="TraesWEE_scaffold_079179_01G000100.1"/>
    <property type="gene ID" value="TraesWEE_scaffold_079179_01G000100"/>
</dbReference>
<keyword evidence="3" id="KW-1185">Reference proteome</keyword>
<dbReference type="Gramene" id="TraesNOR5D03G03173460.1">
    <property type="protein sequence ID" value="TraesNOR5D03G03173460.1"/>
    <property type="gene ID" value="TraesNOR5D03G03173460"/>
</dbReference>
<feature type="region of interest" description="Disordered" evidence="1">
    <location>
        <begin position="286"/>
        <end position="313"/>
    </location>
</feature>
<evidence type="ECO:0000313" key="3">
    <source>
        <dbReference type="Proteomes" id="UP000019116"/>
    </source>
</evidence>
<dbReference type="Gramene" id="TraesSTA5D03G03134930.1">
    <property type="protein sequence ID" value="TraesSTA5D03G03134930.1"/>
    <property type="gene ID" value="TraesSTA5D03G03134930"/>
</dbReference>
<dbReference type="Gramene" id="TraesCS5D03G0643400.1">
    <property type="protein sequence ID" value="TraesCS5D03G0643400.1.CDS"/>
    <property type="gene ID" value="TraesCS5D03G0643400"/>
</dbReference>
<organism evidence="2">
    <name type="scientific">Triticum aestivum</name>
    <name type="common">Wheat</name>
    <dbReference type="NCBI Taxonomy" id="4565"/>
    <lineage>
        <taxon>Eukaryota</taxon>
        <taxon>Viridiplantae</taxon>
        <taxon>Streptophyta</taxon>
        <taxon>Embryophyta</taxon>
        <taxon>Tracheophyta</taxon>
        <taxon>Spermatophyta</taxon>
        <taxon>Magnoliopsida</taxon>
        <taxon>Liliopsida</taxon>
        <taxon>Poales</taxon>
        <taxon>Poaceae</taxon>
        <taxon>BOP clade</taxon>
        <taxon>Pooideae</taxon>
        <taxon>Triticodae</taxon>
        <taxon>Triticeae</taxon>
        <taxon>Triticinae</taxon>
        <taxon>Triticum</taxon>
    </lineage>
</organism>
<dbReference type="Gramene" id="TraesARI5D03G03097630.1">
    <property type="protein sequence ID" value="TraesARI5D03G03097630.1"/>
    <property type="gene ID" value="TraesARI5D03G03097630"/>
</dbReference>
<dbReference type="KEGG" id="taes:123125044"/>
<reference evidence="2" key="1">
    <citation type="submission" date="2018-08" db="EMBL/GenBank/DDBJ databases">
        <authorList>
            <person name="Rossello M."/>
        </authorList>
    </citation>
    <scope>NUCLEOTIDE SEQUENCE [LARGE SCALE GENOMIC DNA]</scope>
    <source>
        <strain evidence="2">cv. Chinese Spring</strain>
    </source>
</reference>
<dbReference type="PaxDb" id="4565-Traes_5DL_00A6988BA.1"/>
<dbReference type="Gramene" id="TraesCS5D02G281500.1">
    <property type="protein sequence ID" value="TraesCS5D02G281500.1"/>
    <property type="gene ID" value="TraesCS5D02G281500"/>
</dbReference>
<dbReference type="Gramene" id="TraesLDM5D03G03148710.1">
    <property type="protein sequence ID" value="TraesLDM5D03G03148710.1"/>
    <property type="gene ID" value="TraesLDM5D03G03148710"/>
</dbReference>
<protein>
    <submittedName>
        <fullName evidence="2">Uncharacterized protein</fullName>
    </submittedName>
</protein>
<dbReference type="Gramene" id="TraesJAG5D03G03141440.1">
    <property type="protein sequence ID" value="TraesJAG5D03G03141440.1"/>
    <property type="gene ID" value="TraesJAG5D03G03141440"/>
</dbReference>
<dbReference type="Gramene" id="TraesROB_scaffold_038946_01G000100.1">
    <property type="protein sequence ID" value="TraesROB_scaffold_038946_01G000100.1"/>
    <property type="gene ID" value="TraesROB_scaffold_038946_01G000100"/>
</dbReference>
<dbReference type="Gramene" id="TraesLAC5D03G03099740.1">
    <property type="protein sequence ID" value="TraesLAC5D03G03099740.1"/>
    <property type="gene ID" value="TraesLAC5D03G03099740"/>
</dbReference>
<reference evidence="2" key="2">
    <citation type="submission" date="2018-10" db="UniProtKB">
        <authorList>
            <consortium name="EnsemblPlants"/>
        </authorList>
    </citation>
    <scope>IDENTIFICATION</scope>
</reference>
<name>A0A3B6MV61_WHEAT</name>
<evidence type="ECO:0000313" key="2">
    <source>
        <dbReference type="EnsemblPlants" id="TraesCS5D02G281500.1"/>
    </source>
</evidence>
<dbReference type="RefSeq" id="XP_044401514.1">
    <property type="nucleotide sequence ID" value="XM_044545579.1"/>
</dbReference>
<dbReference type="Gramene" id="TraesCAD_scaffold_116804_01G000200.1">
    <property type="protein sequence ID" value="TraesCAD_scaffold_116804_01G000200.1"/>
    <property type="gene ID" value="TraesCAD_scaffold_116804_01G000200"/>
</dbReference>
<evidence type="ECO:0000256" key="1">
    <source>
        <dbReference type="SAM" id="MobiDB-lite"/>
    </source>
</evidence>
<proteinExistence type="predicted"/>
<gene>
    <name evidence="2" type="primary">LOC123125044</name>
</gene>
<dbReference type="Gramene" id="TraesMAC5D03G03143040.1">
    <property type="protein sequence ID" value="TraesMAC5D03G03143040.1"/>
    <property type="gene ID" value="TraesMAC5D03G03143040"/>
</dbReference>
<feature type="compositionally biased region" description="Polar residues" evidence="1">
    <location>
        <begin position="296"/>
        <end position="313"/>
    </location>
</feature>
<dbReference type="Gramene" id="TraesJUL5D03G03169110.1">
    <property type="protein sequence ID" value="TraesJUL5D03G03169110.1"/>
    <property type="gene ID" value="TraesJUL5D03G03169110"/>
</dbReference>